<gene>
    <name evidence="2" type="ORF">NQ314_017164</name>
</gene>
<feature type="compositionally biased region" description="Polar residues" evidence="1">
    <location>
        <begin position="48"/>
        <end position="60"/>
    </location>
</feature>
<name>A0AAV8WTY1_9CUCU</name>
<protein>
    <submittedName>
        <fullName evidence="2">Uncharacterized protein</fullName>
    </submittedName>
</protein>
<comment type="caution">
    <text evidence="2">The sequence shown here is derived from an EMBL/GenBank/DDBJ whole genome shotgun (WGS) entry which is preliminary data.</text>
</comment>
<dbReference type="EMBL" id="JANEYF010004785">
    <property type="protein sequence ID" value="KAJ8930083.1"/>
    <property type="molecule type" value="Genomic_DNA"/>
</dbReference>
<dbReference type="Proteomes" id="UP001162156">
    <property type="component" value="Unassembled WGS sequence"/>
</dbReference>
<keyword evidence="3" id="KW-1185">Reference proteome</keyword>
<dbReference type="AlphaFoldDB" id="A0AAV8WTY1"/>
<proteinExistence type="predicted"/>
<reference evidence="2" key="1">
    <citation type="journal article" date="2023" name="Insect Mol. Biol.">
        <title>Genome sequencing provides insights into the evolution of gene families encoding plant cell wall-degrading enzymes in longhorned beetles.</title>
        <authorList>
            <person name="Shin N.R."/>
            <person name="Okamura Y."/>
            <person name="Kirsch R."/>
            <person name="Pauchet Y."/>
        </authorList>
    </citation>
    <scope>NUCLEOTIDE SEQUENCE</scope>
    <source>
        <strain evidence="2">RBIC_L_NR</strain>
    </source>
</reference>
<organism evidence="2 3">
    <name type="scientific">Rhamnusium bicolor</name>
    <dbReference type="NCBI Taxonomy" id="1586634"/>
    <lineage>
        <taxon>Eukaryota</taxon>
        <taxon>Metazoa</taxon>
        <taxon>Ecdysozoa</taxon>
        <taxon>Arthropoda</taxon>
        <taxon>Hexapoda</taxon>
        <taxon>Insecta</taxon>
        <taxon>Pterygota</taxon>
        <taxon>Neoptera</taxon>
        <taxon>Endopterygota</taxon>
        <taxon>Coleoptera</taxon>
        <taxon>Polyphaga</taxon>
        <taxon>Cucujiformia</taxon>
        <taxon>Chrysomeloidea</taxon>
        <taxon>Cerambycidae</taxon>
        <taxon>Lepturinae</taxon>
        <taxon>Rhagiini</taxon>
        <taxon>Rhamnusium</taxon>
    </lineage>
</organism>
<evidence type="ECO:0000313" key="3">
    <source>
        <dbReference type="Proteomes" id="UP001162156"/>
    </source>
</evidence>
<evidence type="ECO:0000256" key="1">
    <source>
        <dbReference type="SAM" id="MobiDB-lite"/>
    </source>
</evidence>
<evidence type="ECO:0000313" key="2">
    <source>
        <dbReference type="EMBL" id="KAJ8930083.1"/>
    </source>
</evidence>
<sequence>MRGYFRISSRKLRQSCETVVTAAGTPAAPRSKRNYNDSIVQPLDEGYSDSNSCQQDFSSS</sequence>
<accession>A0AAV8WTY1</accession>
<feature type="region of interest" description="Disordered" evidence="1">
    <location>
        <begin position="21"/>
        <end position="60"/>
    </location>
</feature>